<dbReference type="AlphaFoldDB" id="A0A0K2UPL6"/>
<protein>
    <submittedName>
        <fullName evidence="2">Putative LOC100574541 [Acyrthosiphon pisum]</fullName>
    </submittedName>
</protein>
<dbReference type="PANTHER" id="PTHR33236">
    <property type="entry name" value="INTRAFLAGELLAR TRANSPORT PROTEIN 122 FAMILY PROTEIN-RELATED"/>
    <property type="match status" value="1"/>
</dbReference>
<name>A0A0K2UPL6_LEPSM</name>
<proteinExistence type="predicted"/>
<keyword evidence="1" id="KW-0732">Signal</keyword>
<feature type="signal peptide" evidence="1">
    <location>
        <begin position="1"/>
        <end position="22"/>
    </location>
</feature>
<feature type="chain" id="PRO_5005488841" evidence="1">
    <location>
        <begin position="23"/>
        <end position="322"/>
    </location>
</feature>
<dbReference type="OrthoDB" id="6378913at2759"/>
<evidence type="ECO:0000256" key="1">
    <source>
        <dbReference type="SAM" id="SignalP"/>
    </source>
</evidence>
<dbReference type="EMBL" id="HACA01022320">
    <property type="protein sequence ID" value="CDW39681.1"/>
    <property type="molecule type" value="Transcribed_RNA"/>
</dbReference>
<organism evidence="2">
    <name type="scientific">Lepeophtheirus salmonis</name>
    <name type="common">Salmon louse</name>
    <name type="synonym">Caligus salmonis</name>
    <dbReference type="NCBI Taxonomy" id="72036"/>
    <lineage>
        <taxon>Eukaryota</taxon>
        <taxon>Metazoa</taxon>
        <taxon>Ecdysozoa</taxon>
        <taxon>Arthropoda</taxon>
        <taxon>Crustacea</taxon>
        <taxon>Multicrustacea</taxon>
        <taxon>Hexanauplia</taxon>
        <taxon>Copepoda</taxon>
        <taxon>Siphonostomatoida</taxon>
        <taxon>Caligidae</taxon>
        <taxon>Lepeophtheirus</taxon>
    </lineage>
</organism>
<evidence type="ECO:0000313" key="2">
    <source>
        <dbReference type="EMBL" id="CDW39681.1"/>
    </source>
</evidence>
<reference evidence="2" key="1">
    <citation type="submission" date="2014-05" db="EMBL/GenBank/DDBJ databases">
        <authorList>
            <person name="Chronopoulou M."/>
        </authorList>
    </citation>
    <scope>NUCLEOTIDE SEQUENCE</scope>
    <source>
        <tissue evidence="2">Whole organism</tissue>
    </source>
</reference>
<sequence length="322" mass="35915">MRIYYIFIPIPISLLLINVVYGEDVEDILLSLEDLNENELLNLLEKVNKDYPAQNTTEVIPKISSNLTNPSAGQIQSQSQSVINEIHNHYHYNLVLANGTVSQLPSLSFPLEVHTILSVLSGDNKLPGSSNGTQTIQLSDKSPPISITKGDGVYSCGDTSYGLTTNFVNPSYPKSSKVLRSCSFLLKVERGVKQVRVDLVDTHLGSPVGGECGKKGAYLMIRGTAFPLGVDKFCGINKGQHFYIEIDNVQESPYIEFIIEPTYSLDDRDSPFRWGLWITQVLPGSQLSAPRGCFQYYFKEMDNILSFNFEGSQYFNNQVHNI</sequence>
<dbReference type="PANTHER" id="PTHR33236:SF11">
    <property type="entry name" value="CUB DOMAIN-CONTAINING PROTEIN"/>
    <property type="match status" value="1"/>
</dbReference>
<accession>A0A0K2UPL6</accession>